<dbReference type="InterPro" id="IPR058353">
    <property type="entry name" value="DUF8040"/>
</dbReference>
<keyword evidence="4" id="KW-1185">Reference proteome</keyword>
<reference evidence="3 4" key="1">
    <citation type="submission" date="2024-02" db="EMBL/GenBank/DDBJ databases">
        <title>High-quality chromosome-scale genome assembly of Pensacola bahiagrass (Paspalum notatum Flugge var. saurae).</title>
        <authorList>
            <person name="Vega J.M."/>
            <person name="Podio M."/>
            <person name="Orjuela J."/>
            <person name="Siena L.A."/>
            <person name="Pessino S.C."/>
            <person name="Combes M.C."/>
            <person name="Mariac C."/>
            <person name="Albertini E."/>
            <person name="Pupilli F."/>
            <person name="Ortiz J.P.A."/>
            <person name="Leblanc O."/>
        </authorList>
    </citation>
    <scope>NUCLEOTIDE SEQUENCE [LARGE SCALE GENOMIC DNA]</scope>
    <source>
        <strain evidence="3">R1</strain>
        <tissue evidence="3">Leaf</tissue>
    </source>
</reference>
<dbReference type="PANTHER" id="PTHR22930:SF280">
    <property type="entry name" value="OS11G0202600 PROTEIN"/>
    <property type="match status" value="1"/>
</dbReference>
<proteinExistence type="predicted"/>
<evidence type="ECO:0000313" key="3">
    <source>
        <dbReference type="EMBL" id="WVZ53741.1"/>
    </source>
</evidence>
<evidence type="ECO:0000259" key="2">
    <source>
        <dbReference type="Pfam" id="PF26138"/>
    </source>
</evidence>
<organism evidence="3 4">
    <name type="scientific">Paspalum notatum var. saurae</name>
    <dbReference type="NCBI Taxonomy" id="547442"/>
    <lineage>
        <taxon>Eukaryota</taxon>
        <taxon>Viridiplantae</taxon>
        <taxon>Streptophyta</taxon>
        <taxon>Embryophyta</taxon>
        <taxon>Tracheophyta</taxon>
        <taxon>Spermatophyta</taxon>
        <taxon>Magnoliopsida</taxon>
        <taxon>Liliopsida</taxon>
        <taxon>Poales</taxon>
        <taxon>Poaceae</taxon>
        <taxon>PACMAD clade</taxon>
        <taxon>Panicoideae</taxon>
        <taxon>Andropogonodae</taxon>
        <taxon>Paspaleae</taxon>
        <taxon>Paspalinae</taxon>
        <taxon>Paspalum</taxon>
    </lineage>
</organism>
<dbReference type="EMBL" id="CP144745">
    <property type="protein sequence ID" value="WVZ53742.1"/>
    <property type="molecule type" value="Genomic_DNA"/>
</dbReference>
<dbReference type="AlphaFoldDB" id="A0AAQ3PP42"/>
<dbReference type="InterPro" id="IPR045249">
    <property type="entry name" value="HARBI1-like"/>
</dbReference>
<feature type="region of interest" description="Disordered" evidence="1">
    <location>
        <begin position="182"/>
        <end position="205"/>
    </location>
</feature>
<dbReference type="Pfam" id="PF26138">
    <property type="entry name" value="DUF8040"/>
    <property type="match status" value="1"/>
</dbReference>
<gene>
    <name evidence="3" type="ORF">U9M48_004643</name>
</gene>
<evidence type="ECO:0000313" key="4">
    <source>
        <dbReference type="Proteomes" id="UP001341281"/>
    </source>
</evidence>
<evidence type="ECO:0000256" key="1">
    <source>
        <dbReference type="SAM" id="MobiDB-lite"/>
    </source>
</evidence>
<name>A0AAQ3PP42_PASNO</name>
<dbReference type="EMBL" id="CP144745">
    <property type="protein sequence ID" value="WVZ53741.1"/>
    <property type="molecule type" value="Genomic_DNA"/>
</dbReference>
<sequence>MRSLGNRTYCYNNFRMHKNVFHHLHNVLVESYSLKSTKRMSSVESLALFLWMYGCPHEMRHAEDRFYRSKETCIRKFDEVLTFLNKLAADIIRPLDPEFTNVHPKLQSARFTPYFDNCIGAIDGTHVPVVVPSNQLVQHMGRKGFTGQNVLAICDFNMSATQPIVHPNPAAPFSQCRRASIREQSTGAAPPTPVRRRGGFSSLDLGPSRPSGVSAAIHAGLLCLSGRVSGRRIRRRAACATLGRGGWDRGDAPSDRPPYTRTHFVGFHDESPDTYSAPSPPLFRLFAKQIFY</sequence>
<feature type="domain" description="DUF8040" evidence="2">
    <location>
        <begin position="5"/>
        <end position="84"/>
    </location>
</feature>
<dbReference type="Proteomes" id="UP001341281">
    <property type="component" value="Chromosome 01"/>
</dbReference>
<accession>A0AAQ3PP42</accession>
<dbReference type="PANTHER" id="PTHR22930">
    <property type="match status" value="1"/>
</dbReference>
<protein>
    <recommendedName>
        <fullName evidence="2">DUF8040 domain-containing protein</fullName>
    </recommendedName>
</protein>